<accession>A0ABR3JNB4</accession>
<organism evidence="1 2">
    <name type="scientific">Hohenbuehelia grisea</name>
    <dbReference type="NCBI Taxonomy" id="104357"/>
    <lineage>
        <taxon>Eukaryota</taxon>
        <taxon>Fungi</taxon>
        <taxon>Dikarya</taxon>
        <taxon>Basidiomycota</taxon>
        <taxon>Agaricomycotina</taxon>
        <taxon>Agaricomycetes</taxon>
        <taxon>Agaricomycetidae</taxon>
        <taxon>Agaricales</taxon>
        <taxon>Pleurotineae</taxon>
        <taxon>Pleurotaceae</taxon>
        <taxon>Hohenbuehelia</taxon>
    </lineage>
</organism>
<comment type="caution">
    <text evidence="1">The sequence shown here is derived from an EMBL/GenBank/DDBJ whole genome shotgun (WGS) entry which is preliminary data.</text>
</comment>
<dbReference type="Proteomes" id="UP001556367">
    <property type="component" value="Unassembled WGS sequence"/>
</dbReference>
<keyword evidence="2" id="KW-1185">Reference proteome</keyword>
<evidence type="ECO:0000313" key="1">
    <source>
        <dbReference type="EMBL" id="KAL0957226.1"/>
    </source>
</evidence>
<name>A0ABR3JNB4_9AGAR</name>
<proteinExistence type="predicted"/>
<gene>
    <name evidence="1" type="ORF">HGRIS_001040</name>
</gene>
<dbReference type="EMBL" id="JASNQZ010000005">
    <property type="protein sequence ID" value="KAL0957226.1"/>
    <property type="molecule type" value="Genomic_DNA"/>
</dbReference>
<evidence type="ECO:0000313" key="2">
    <source>
        <dbReference type="Proteomes" id="UP001556367"/>
    </source>
</evidence>
<sequence length="153" mass="17052">MCSTCPFFVFPSILPDSDAPHRPYSSHLPPFLLFASAQNGDLCSLGSNLEPSERYGREHDSFKRRNLRDAEPAGSRTYGSLNTRAVASNVVQRCRMMSVYVYVRSRPPLDAHLGGEDFEINFASTMSSRSSSVTTTKDSEIRCEFQLCTDNIA</sequence>
<reference evidence="2" key="1">
    <citation type="submission" date="2024-06" db="EMBL/GenBank/DDBJ databases">
        <title>Multi-omics analyses provide insights into the biosynthesis of the anticancer antibiotic pleurotin in Hohenbuehelia grisea.</title>
        <authorList>
            <person name="Weaver J.A."/>
            <person name="Alberti F."/>
        </authorList>
    </citation>
    <scope>NUCLEOTIDE SEQUENCE [LARGE SCALE GENOMIC DNA]</scope>
    <source>
        <strain evidence="2">T-177</strain>
    </source>
</reference>
<protein>
    <submittedName>
        <fullName evidence="1">Uncharacterized protein</fullName>
    </submittedName>
</protein>